<sequence length="126" mass="13864">MTHEDARYLEIHSWRLKDTYILRLHGELDHLGAPALSVALHDALTLQLPVLIVDLTHVSFMASAGAGALINAHQTITARHGRLLVVAPAGSTPRRLLELTRLDTHLSVHEDLEQAMHAIALESPTH</sequence>
<evidence type="ECO:0000259" key="3">
    <source>
        <dbReference type="PROSITE" id="PS50801"/>
    </source>
</evidence>
<dbReference type="GO" id="GO:0043856">
    <property type="term" value="F:anti-sigma factor antagonist activity"/>
    <property type="evidence" value="ECO:0007669"/>
    <property type="project" value="InterPro"/>
</dbReference>
<organism evidence="4 5">
    <name type="scientific">Planobispora takensis</name>
    <dbReference type="NCBI Taxonomy" id="1367882"/>
    <lineage>
        <taxon>Bacteria</taxon>
        <taxon>Bacillati</taxon>
        <taxon>Actinomycetota</taxon>
        <taxon>Actinomycetes</taxon>
        <taxon>Streptosporangiales</taxon>
        <taxon>Streptosporangiaceae</taxon>
        <taxon>Planobispora</taxon>
    </lineage>
</organism>
<evidence type="ECO:0000256" key="2">
    <source>
        <dbReference type="RuleBase" id="RU003749"/>
    </source>
</evidence>
<dbReference type="CDD" id="cd07043">
    <property type="entry name" value="STAS_anti-anti-sigma_factors"/>
    <property type="match status" value="1"/>
</dbReference>
<comment type="similarity">
    <text evidence="1 2">Belongs to the anti-sigma-factor antagonist family.</text>
</comment>
<keyword evidence="5" id="KW-1185">Reference proteome</keyword>
<evidence type="ECO:0000313" key="4">
    <source>
        <dbReference type="EMBL" id="GII03116.1"/>
    </source>
</evidence>
<reference evidence="4" key="1">
    <citation type="submission" date="2021-01" db="EMBL/GenBank/DDBJ databases">
        <title>Whole genome shotgun sequence of Planobispora takensis NBRC 109077.</title>
        <authorList>
            <person name="Komaki H."/>
            <person name="Tamura T."/>
        </authorList>
    </citation>
    <scope>NUCLEOTIDE SEQUENCE</scope>
    <source>
        <strain evidence="4">NBRC 109077</strain>
    </source>
</reference>
<dbReference type="Gene3D" id="3.30.750.24">
    <property type="entry name" value="STAS domain"/>
    <property type="match status" value="1"/>
</dbReference>
<comment type="caution">
    <text evidence="4">The sequence shown here is derived from an EMBL/GenBank/DDBJ whole genome shotgun (WGS) entry which is preliminary data.</text>
</comment>
<dbReference type="SUPFAM" id="SSF52091">
    <property type="entry name" value="SpoIIaa-like"/>
    <property type="match status" value="1"/>
</dbReference>
<dbReference type="NCBIfam" id="TIGR00377">
    <property type="entry name" value="ant_ant_sig"/>
    <property type="match status" value="1"/>
</dbReference>
<dbReference type="RefSeq" id="WP_203877409.1">
    <property type="nucleotide sequence ID" value="NZ_BOOK01000036.1"/>
</dbReference>
<dbReference type="EMBL" id="BOOK01000036">
    <property type="protein sequence ID" value="GII03116.1"/>
    <property type="molecule type" value="Genomic_DNA"/>
</dbReference>
<dbReference type="InterPro" id="IPR002645">
    <property type="entry name" value="STAS_dom"/>
</dbReference>
<accession>A0A8J3WUV1</accession>
<evidence type="ECO:0000313" key="5">
    <source>
        <dbReference type="Proteomes" id="UP000634476"/>
    </source>
</evidence>
<dbReference type="PROSITE" id="PS50801">
    <property type="entry name" value="STAS"/>
    <property type="match status" value="1"/>
</dbReference>
<evidence type="ECO:0000256" key="1">
    <source>
        <dbReference type="ARBA" id="ARBA00009013"/>
    </source>
</evidence>
<dbReference type="PANTHER" id="PTHR33495">
    <property type="entry name" value="ANTI-SIGMA FACTOR ANTAGONIST TM_1081-RELATED-RELATED"/>
    <property type="match status" value="1"/>
</dbReference>
<dbReference type="InterPro" id="IPR036513">
    <property type="entry name" value="STAS_dom_sf"/>
</dbReference>
<proteinExistence type="inferred from homology"/>
<dbReference type="Pfam" id="PF01740">
    <property type="entry name" value="STAS"/>
    <property type="match status" value="1"/>
</dbReference>
<protein>
    <recommendedName>
        <fullName evidence="2">Anti-sigma factor antagonist</fullName>
    </recommendedName>
</protein>
<gene>
    <name evidence="4" type="ORF">Pta02_51240</name>
</gene>
<dbReference type="PANTHER" id="PTHR33495:SF2">
    <property type="entry name" value="ANTI-SIGMA FACTOR ANTAGONIST TM_1081-RELATED"/>
    <property type="match status" value="1"/>
</dbReference>
<dbReference type="AlphaFoldDB" id="A0A8J3WUV1"/>
<dbReference type="InterPro" id="IPR003658">
    <property type="entry name" value="Anti-sigma_ant"/>
</dbReference>
<dbReference type="Proteomes" id="UP000634476">
    <property type="component" value="Unassembled WGS sequence"/>
</dbReference>
<name>A0A8J3WUV1_9ACTN</name>
<feature type="domain" description="STAS" evidence="3">
    <location>
        <begin position="9"/>
        <end position="119"/>
    </location>
</feature>